<dbReference type="FunFam" id="3.40.50.300:FF:001255">
    <property type="entry name" value="DNA polymerase III subunit delta"/>
    <property type="match status" value="1"/>
</dbReference>
<dbReference type="GO" id="GO:0009360">
    <property type="term" value="C:DNA polymerase III complex"/>
    <property type="evidence" value="ECO:0007669"/>
    <property type="project" value="InterPro"/>
</dbReference>
<dbReference type="Pfam" id="PF09115">
    <property type="entry name" value="DNApol3-delta_C"/>
    <property type="match status" value="1"/>
</dbReference>
<keyword evidence="3 9" id="KW-0808">Transferase</keyword>
<evidence type="ECO:0000256" key="1">
    <source>
        <dbReference type="ARBA" id="ARBA00012417"/>
    </source>
</evidence>
<keyword evidence="4 9" id="KW-0548">Nucleotidyltransferase</keyword>
<dbReference type="InterPro" id="IPR027417">
    <property type="entry name" value="P-loop_NTPase"/>
</dbReference>
<evidence type="ECO:0000256" key="7">
    <source>
        <dbReference type="ARBA" id="ARBA00049244"/>
    </source>
</evidence>
<protein>
    <recommendedName>
        <fullName evidence="2">DNA polymerase III subunit delta'</fullName>
        <ecNumber evidence="1">2.7.7.7</ecNumber>
    </recommendedName>
</protein>
<dbReference type="PANTHER" id="PTHR11669:SF8">
    <property type="entry name" value="DNA POLYMERASE III SUBUNIT DELTA"/>
    <property type="match status" value="1"/>
</dbReference>
<proteinExistence type="predicted"/>
<dbReference type="Gene3D" id="3.40.50.300">
    <property type="entry name" value="P-loop containing nucleotide triphosphate hydrolases"/>
    <property type="match status" value="1"/>
</dbReference>
<dbReference type="InterPro" id="IPR004622">
    <property type="entry name" value="DNA_pol_HolB"/>
</dbReference>
<dbReference type="NCBIfam" id="TIGR00678">
    <property type="entry name" value="holB"/>
    <property type="match status" value="1"/>
</dbReference>
<evidence type="ECO:0000256" key="4">
    <source>
        <dbReference type="ARBA" id="ARBA00022695"/>
    </source>
</evidence>
<reference evidence="9" key="1">
    <citation type="journal article" date="2015" name="Proc. Natl. Acad. Sci. U.S.A.">
        <title>Networks of energetic and metabolic interactions define dynamics in microbial communities.</title>
        <authorList>
            <person name="Embree M."/>
            <person name="Liu J.K."/>
            <person name="Al-Bassam M.M."/>
            <person name="Zengler K."/>
        </authorList>
    </citation>
    <scope>NUCLEOTIDE SEQUENCE</scope>
</reference>
<organism evidence="9">
    <name type="scientific">hydrocarbon metagenome</name>
    <dbReference type="NCBI Taxonomy" id="938273"/>
    <lineage>
        <taxon>unclassified sequences</taxon>
        <taxon>metagenomes</taxon>
        <taxon>ecological metagenomes</taxon>
    </lineage>
</organism>
<accession>A0A0W8FMU6</accession>
<dbReference type="GO" id="GO:0003887">
    <property type="term" value="F:DNA-directed DNA polymerase activity"/>
    <property type="evidence" value="ECO:0007669"/>
    <property type="project" value="UniProtKB-KW"/>
</dbReference>
<evidence type="ECO:0000256" key="5">
    <source>
        <dbReference type="ARBA" id="ARBA00022705"/>
    </source>
</evidence>
<dbReference type="InterPro" id="IPR015199">
    <property type="entry name" value="DNA_pol_III_delta_C"/>
</dbReference>
<comment type="catalytic activity">
    <reaction evidence="7">
        <text>DNA(n) + a 2'-deoxyribonucleoside 5'-triphosphate = DNA(n+1) + diphosphate</text>
        <dbReference type="Rhea" id="RHEA:22508"/>
        <dbReference type="Rhea" id="RHEA-COMP:17339"/>
        <dbReference type="Rhea" id="RHEA-COMP:17340"/>
        <dbReference type="ChEBI" id="CHEBI:33019"/>
        <dbReference type="ChEBI" id="CHEBI:61560"/>
        <dbReference type="ChEBI" id="CHEBI:173112"/>
        <dbReference type="EC" id="2.7.7.7"/>
    </reaction>
</comment>
<evidence type="ECO:0000256" key="2">
    <source>
        <dbReference type="ARBA" id="ARBA00014363"/>
    </source>
</evidence>
<dbReference type="InterPro" id="IPR050238">
    <property type="entry name" value="DNA_Rep/Repair_Clamp_Loader"/>
</dbReference>
<dbReference type="EMBL" id="LNQE01000978">
    <property type="protein sequence ID" value="KUG22208.1"/>
    <property type="molecule type" value="Genomic_DNA"/>
</dbReference>
<comment type="caution">
    <text evidence="9">The sequence shown here is derived from an EMBL/GenBank/DDBJ whole genome shotgun (WGS) entry which is preliminary data.</text>
</comment>
<feature type="domain" description="DNA polymerase III delta subunit C-terminal" evidence="8">
    <location>
        <begin position="214"/>
        <end position="322"/>
    </location>
</feature>
<dbReference type="GO" id="GO:0006261">
    <property type="term" value="P:DNA-templated DNA replication"/>
    <property type="evidence" value="ECO:0007669"/>
    <property type="project" value="TreeGrafter"/>
</dbReference>
<dbReference type="SUPFAM" id="SSF52540">
    <property type="entry name" value="P-loop containing nucleoside triphosphate hydrolases"/>
    <property type="match status" value="1"/>
</dbReference>
<dbReference type="Gene3D" id="1.20.272.10">
    <property type="match status" value="1"/>
</dbReference>
<dbReference type="PANTHER" id="PTHR11669">
    <property type="entry name" value="REPLICATION FACTOR C / DNA POLYMERASE III GAMMA-TAU SUBUNIT"/>
    <property type="match status" value="1"/>
</dbReference>
<name>A0A0W8FMU6_9ZZZZ</name>
<keyword evidence="6" id="KW-0239">DNA-directed DNA polymerase</keyword>
<sequence length="326" mass="36782">MSFHDIYGHEKKIEALRKALTQKRIGHAYLFSGIAAVGKKTLALKFAKALNCEKEDTLHDSCGECSSCRKIQRGNHPDIFSVKADGQFIRIDAIREIQEQMKCKPLEAKQRVFIIDEADKMNDQAANALLKILEEPSLSNILILITSRPFSMPPTIISRCQHIRFNPLRFDTVAKFLIDRMDMDNQKALLLASLSGGSVGRAMELNNDDIVTFRSELMELLSTTRRDDPFSLINFASFLGQGKKEIKEGLNILNTFFRDVLIYKETGKDDMLINQDNASFISSNASRLSGEQIIQNIALVERAGNTIEQNVNKSLTLETMAFKLNY</sequence>
<dbReference type="AlphaFoldDB" id="A0A0W8FMU6"/>
<dbReference type="CDD" id="cd00009">
    <property type="entry name" value="AAA"/>
    <property type="match status" value="1"/>
</dbReference>
<evidence type="ECO:0000256" key="3">
    <source>
        <dbReference type="ARBA" id="ARBA00022679"/>
    </source>
</evidence>
<evidence type="ECO:0000313" key="9">
    <source>
        <dbReference type="EMBL" id="KUG22208.1"/>
    </source>
</evidence>
<evidence type="ECO:0000259" key="8">
    <source>
        <dbReference type="Pfam" id="PF09115"/>
    </source>
</evidence>
<gene>
    <name evidence="9" type="ORF">ASZ90_008011</name>
</gene>
<dbReference type="GO" id="GO:0003677">
    <property type="term" value="F:DNA binding"/>
    <property type="evidence" value="ECO:0007669"/>
    <property type="project" value="InterPro"/>
</dbReference>
<keyword evidence="5" id="KW-0235">DNA replication</keyword>
<dbReference type="GO" id="GO:0008408">
    <property type="term" value="F:3'-5' exonuclease activity"/>
    <property type="evidence" value="ECO:0007669"/>
    <property type="project" value="InterPro"/>
</dbReference>
<dbReference type="EC" id="2.7.7.7" evidence="1"/>
<dbReference type="Pfam" id="PF13177">
    <property type="entry name" value="DNA_pol3_delta2"/>
    <property type="match status" value="1"/>
</dbReference>
<evidence type="ECO:0000256" key="6">
    <source>
        <dbReference type="ARBA" id="ARBA00022932"/>
    </source>
</evidence>